<dbReference type="PROSITE" id="PS50928">
    <property type="entry name" value="ABC_TM1"/>
    <property type="match status" value="1"/>
</dbReference>
<feature type="transmembrane region" description="Helical" evidence="7">
    <location>
        <begin position="96"/>
        <end position="117"/>
    </location>
</feature>
<evidence type="ECO:0000313" key="9">
    <source>
        <dbReference type="EMBL" id="MDI9261170.1"/>
    </source>
</evidence>
<evidence type="ECO:0000256" key="2">
    <source>
        <dbReference type="ARBA" id="ARBA00022448"/>
    </source>
</evidence>
<dbReference type="Pfam" id="PF00528">
    <property type="entry name" value="BPD_transp_1"/>
    <property type="match status" value="1"/>
</dbReference>
<dbReference type="InterPro" id="IPR035906">
    <property type="entry name" value="MetI-like_sf"/>
</dbReference>
<sequence length="269" mass="29677">MRSKWVVNLLLIIIGLLFLVPLIWVLTAAFSANPSLAVQWPSPITINNFQSVLTSQNGRAFINSFYLSFGTAIVTVVLAMLAAYPLSRYNLRFKRPFLYTILFATGLPITAMMVPVYEIFNSLNMVDSLVWTGAFLVSSSLPYGIWMMKNFMDGVPVELEEAAWVDGASVLKALITVILPLMRPALAAIGIFIFVGAWGNFFVPFILIQTSSLDPASVTIYQFFSQYGMVEYGQLAAYSILYAIPVVVLYVIASKWLGGAFKFGGAMKA</sequence>
<protein>
    <submittedName>
        <fullName evidence="9">Carbohydrate ABC transporter permease</fullName>
    </submittedName>
</protein>
<comment type="caution">
    <text evidence="9">The sequence shown here is derived from an EMBL/GenBank/DDBJ whole genome shotgun (WGS) entry which is preliminary data.</text>
</comment>
<keyword evidence="6 7" id="KW-0472">Membrane</keyword>
<dbReference type="RefSeq" id="WP_283204571.1">
    <property type="nucleotide sequence ID" value="NZ_JASGCB010000036.1"/>
</dbReference>
<accession>A0ABT6Y1H4</accession>
<keyword evidence="5 7" id="KW-1133">Transmembrane helix</keyword>
<evidence type="ECO:0000256" key="3">
    <source>
        <dbReference type="ARBA" id="ARBA00022475"/>
    </source>
</evidence>
<dbReference type="CDD" id="cd06261">
    <property type="entry name" value="TM_PBP2"/>
    <property type="match status" value="1"/>
</dbReference>
<dbReference type="InterPro" id="IPR000515">
    <property type="entry name" value="MetI-like"/>
</dbReference>
<feature type="transmembrane region" description="Helical" evidence="7">
    <location>
        <begin position="129"/>
        <end position="146"/>
    </location>
</feature>
<dbReference type="PANTHER" id="PTHR32243:SF18">
    <property type="entry name" value="INNER MEMBRANE ABC TRANSPORTER PERMEASE PROTEIN YCJP"/>
    <property type="match status" value="1"/>
</dbReference>
<keyword evidence="4 7" id="KW-0812">Transmembrane</keyword>
<dbReference type="PANTHER" id="PTHR32243">
    <property type="entry name" value="MALTOSE TRANSPORT SYSTEM PERMEASE-RELATED"/>
    <property type="match status" value="1"/>
</dbReference>
<dbReference type="Gene3D" id="1.10.3720.10">
    <property type="entry name" value="MetI-like"/>
    <property type="match status" value="1"/>
</dbReference>
<name>A0ABT6Y1H4_ALISE</name>
<evidence type="ECO:0000256" key="4">
    <source>
        <dbReference type="ARBA" id="ARBA00022692"/>
    </source>
</evidence>
<evidence type="ECO:0000256" key="7">
    <source>
        <dbReference type="RuleBase" id="RU363032"/>
    </source>
</evidence>
<dbReference type="EMBL" id="JASGCB010000036">
    <property type="protein sequence ID" value="MDI9261170.1"/>
    <property type="molecule type" value="Genomic_DNA"/>
</dbReference>
<feature type="transmembrane region" description="Helical" evidence="7">
    <location>
        <begin position="235"/>
        <end position="253"/>
    </location>
</feature>
<organism evidence="9 10">
    <name type="scientific">Alicyclobacillus sendaiensis PA2</name>
    <dbReference type="NCBI Taxonomy" id="3029425"/>
    <lineage>
        <taxon>Bacteria</taxon>
        <taxon>Bacillati</taxon>
        <taxon>Bacillota</taxon>
        <taxon>Bacilli</taxon>
        <taxon>Bacillales</taxon>
        <taxon>Alicyclobacillaceae</taxon>
        <taxon>Alicyclobacillus</taxon>
    </lineage>
</organism>
<proteinExistence type="inferred from homology"/>
<keyword evidence="3" id="KW-1003">Cell membrane</keyword>
<reference evidence="9 10" key="1">
    <citation type="submission" date="2023-04" db="EMBL/GenBank/DDBJ databases">
        <title>A. sendaiensis sub sp. chiapanensis a novel subspecie with specific adaptation in bacterial cell wall isolated from an active volcano.</title>
        <authorList>
            <person name="Alvarez Gutierrez P.E."/>
            <person name="Ortiz Cortes L.Y."/>
        </authorList>
    </citation>
    <scope>NUCLEOTIDE SEQUENCE [LARGE SCALE GENOMIC DNA]</scope>
    <source>
        <strain evidence="9 10">PA2</strain>
    </source>
</reference>
<feature type="domain" description="ABC transmembrane type-1" evidence="8">
    <location>
        <begin position="61"/>
        <end position="253"/>
    </location>
</feature>
<evidence type="ECO:0000259" key="8">
    <source>
        <dbReference type="PROSITE" id="PS50928"/>
    </source>
</evidence>
<dbReference type="InterPro" id="IPR050901">
    <property type="entry name" value="BP-dep_ABC_trans_perm"/>
</dbReference>
<dbReference type="Proteomes" id="UP001529245">
    <property type="component" value="Unassembled WGS sequence"/>
</dbReference>
<evidence type="ECO:0000256" key="1">
    <source>
        <dbReference type="ARBA" id="ARBA00004651"/>
    </source>
</evidence>
<comment type="similarity">
    <text evidence="7">Belongs to the binding-protein-dependent transport system permease family.</text>
</comment>
<evidence type="ECO:0000256" key="5">
    <source>
        <dbReference type="ARBA" id="ARBA00022989"/>
    </source>
</evidence>
<keyword evidence="10" id="KW-1185">Reference proteome</keyword>
<feature type="transmembrane region" description="Helical" evidence="7">
    <location>
        <begin position="185"/>
        <end position="208"/>
    </location>
</feature>
<evidence type="ECO:0000256" key="6">
    <source>
        <dbReference type="ARBA" id="ARBA00023136"/>
    </source>
</evidence>
<feature type="transmembrane region" description="Helical" evidence="7">
    <location>
        <begin position="61"/>
        <end position="84"/>
    </location>
</feature>
<keyword evidence="2 7" id="KW-0813">Transport</keyword>
<comment type="subcellular location">
    <subcellularLocation>
        <location evidence="1 7">Cell membrane</location>
        <topology evidence="1 7">Multi-pass membrane protein</topology>
    </subcellularLocation>
</comment>
<gene>
    <name evidence="9" type="ORF">QID03_13485</name>
</gene>
<dbReference type="SUPFAM" id="SSF161098">
    <property type="entry name" value="MetI-like"/>
    <property type="match status" value="1"/>
</dbReference>
<evidence type="ECO:0000313" key="10">
    <source>
        <dbReference type="Proteomes" id="UP001529245"/>
    </source>
</evidence>